<dbReference type="InterPro" id="IPR036873">
    <property type="entry name" value="Rhodanese-like_dom_sf"/>
</dbReference>
<dbReference type="CDD" id="cd00158">
    <property type="entry name" value="RHOD"/>
    <property type="match status" value="1"/>
</dbReference>
<dbReference type="AlphaFoldDB" id="A0A927F872"/>
<dbReference type="PANTHER" id="PTHR43031">
    <property type="entry name" value="FAD-DEPENDENT OXIDOREDUCTASE"/>
    <property type="match status" value="1"/>
</dbReference>
<sequence length="127" mass="13946">MPRFLVFLLSLGLFAALAKADVEQASPQRFSSLIQQDNVILVDVRTQAEADSEKLAGAQVIDFYASDFAERIQELPRDKTLLLYCRSGNRSGKTAAFLRSKGFAKLVNLEGGIIAWKAARLPVVSSE</sequence>
<evidence type="ECO:0000259" key="2">
    <source>
        <dbReference type="PROSITE" id="PS50206"/>
    </source>
</evidence>
<accession>A0A927F872</accession>
<evidence type="ECO:0000313" key="4">
    <source>
        <dbReference type="Proteomes" id="UP000622317"/>
    </source>
</evidence>
<comment type="caution">
    <text evidence="3">The sequence shown here is derived from an EMBL/GenBank/DDBJ whole genome shotgun (WGS) entry which is preliminary data.</text>
</comment>
<evidence type="ECO:0000313" key="3">
    <source>
        <dbReference type="EMBL" id="MBD5779659.1"/>
    </source>
</evidence>
<name>A0A927F872_9BACT</name>
<dbReference type="Pfam" id="PF00581">
    <property type="entry name" value="Rhodanese"/>
    <property type="match status" value="1"/>
</dbReference>
<feature type="domain" description="Rhodanese" evidence="2">
    <location>
        <begin position="35"/>
        <end position="125"/>
    </location>
</feature>
<protein>
    <submittedName>
        <fullName evidence="3">Rhodanese-like domain-containing protein</fullName>
    </submittedName>
</protein>
<organism evidence="3 4">
    <name type="scientific">Pelagicoccus enzymogenes</name>
    <dbReference type="NCBI Taxonomy" id="2773457"/>
    <lineage>
        <taxon>Bacteria</taxon>
        <taxon>Pseudomonadati</taxon>
        <taxon>Verrucomicrobiota</taxon>
        <taxon>Opitutia</taxon>
        <taxon>Puniceicoccales</taxon>
        <taxon>Pelagicoccaceae</taxon>
        <taxon>Pelagicoccus</taxon>
    </lineage>
</organism>
<keyword evidence="1" id="KW-0732">Signal</keyword>
<dbReference type="InterPro" id="IPR050229">
    <property type="entry name" value="GlpE_sulfurtransferase"/>
</dbReference>
<dbReference type="EMBL" id="JACYFG010000013">
    <property type="protein sequence ID" value="MBD5779659.1"/>
    <property type="molecule type" value="Genomic_DNA"/>
</dbReference>
<dbReference type="Proteomes" id="UP000622317">
    <property type="component" value="Unassembled WGS sequence"/>
</dbReference>
<dbReference type="RefSeq" id="WP_191616795.1">
    <property type="nucleotide sequence ID" value="NZ_JACYFG010000013.1"/>
</dbReference>
<dbReference type="PROSITE" id="PS50206">
    <property type="entry name" value="RHODANESE_3"/>
    <property type="match status" value="1"/>
</dbReference>
<dbReference type="Gene3D" id="3.40.250.10">
    <property type="entry name" value="Rhodanese-like domain"/>
    <property type="match status" value="1"/>
</dbReference>
<gene>
    <name evidence="3" type="ORF">IEN85_09145</name>
</gene>
<feature type="chain" id="PRO_5037112782" evidence="1">
    <location>
        <begin position="21"/>
        <end position="127"/>
    </location>
</feature>
<keyword evidence="4" id="KW-1185">Reference proteome</keyword>
<dbReference type="SUPFAM" id="SSF52821">
    <property type="entry name" value="Rhodanese/Cell cycle control phosphatase"/>
    <property type="match status" value="1"/>
</dbReference>
<dbReference type="PANTHER" id="PTHR43031:SF1">
    <property type="entry name" value="PYRIDINE NUCLEOTIDE-DISULPHIDE OXIDOREDUCTASE"/>
    <property type="match status" value="1"/>
</dbReference>
<proteinExistence type="predicted"/>
<evidence type="ECO:0000256" key="1">
    <source>
        <dbReference type="SAM" id="SignalP"/>
    </source>
</evidence>
<dbReference type="SMART" id="SM00450">
    <property type="entry name" value="RHOD"/>
    <property type="match status" value="1"/>
</dbReference>
<feature type="signal peptide" evidence="1">
    <location>
        <begin position="1"/>
        <end position="20"/>
    </location>
</feature>
<dbReference type="InterPro" id="IPR001763">
    <property type="entry name" value="Rhodanese-like_dom"/>
</dbReference>
<reference evidence="3" key="1">
    <citation type="submission" date="2020-09" db="EMBL/GenBank/DDBJ databases">
        <title>Pelagicoccus enzymogenes sp. nov. with an EPS production, isolated from marine sediment.</title>
        <authorList>
            <person name="Feng X."/>
        </authorList>
    </citation>
    <scope>NUCLEOTIDE SEQUENCE</scope>
    <source>
        <strain evidence="3">NFK12</strain>
    </source>
</reference>